<sequence>VSKMLSTKMKAQLQCREQLFRMMDTWDMVYLLTKSDFDDFIPMRRFYIEEGGRREIVGMMSAIGLSECQTIGRDLLLSVEEEAYQPSEPAAFDHWTTSKERELL</sequence>
<dbReference type="Proteomes" id="UP000027120">
    <property type="component" value="Unassembled WGS sequence"/>
</dbReference>
<accession>A0A067EDC5</accession>
<evidence type="ECO:0000313" key="1">
    <source>
        <dbReference type="EMBL" id="KDO48926.1"/>
    </source>
</evidence>
<gene>
    <name evidence="1" type="ORF">CISIN_1g0201512mg</name>
</gene>
<name>A0A067EDC5_CITSI</name>
<evidence type="ECO:0000313" key="2">
    <source>
        <dbReference type="Proteomes" id="UP000027120"/>
    </source>
</evidence>
<protein>
    <submittedName>
        <fullName evidence="1">Uncharacterized protein</fullName>
    </submittedName>
</protein>
<dbReference type="AlphaFoldDB" id="A0A067EDC5"/>
<organism evidence="1 2">
    <name type="scientific">Citrus sinensis</name>
    <name type="common">Sweet orange</name>
    <name type="synonym">Citrus aurantium var. sinensis</name>
    <dbReference type="NCBI Taxonomy" id="2711"/>
    <lineage>
        <taxon>Eukaryota</taxon>
        <taxon>Viridiplantae</taxon>
        <taxon>Streptophyta</taxon>
        <taxon>Embryophyta</taxon>
        <taxon>Tracheophyta</taxon>
        <taxon>Spermatophyta</taxon>
        <taxon>Magnoliopsida</taxon>
        <taxon>eudicotyledons</taxon>
        <taxon>Gunneridae</taxon>
        <taxon>Pentapetalae</taxon>
        <taxon>rosids</taxon>
        <taxon>malvids</taxon>
        <taxon>Sapindales</taxon>
        <taxon>Rutaceae</taxon>
        <taxon>Aurantioideae</taxon>
        <taxon>Citrus</taxon>
    </lineage>
</organism>
<feature type="non-terminal residue" evidence="1">
    <location>
        <position position="1"/>
    </location>
</feature>
<proteinExistence type="predicted"/>
<keyword evidence="2" id="KW-1185">Reference proteome</keyword>
<dbReference type="EMBL" id="KK785127">
    <property type="protein sequence ID" value="KDO48926.1"/>
    <property type="molecule type" value="Genomic_DNA"/>
</dbReference>
<reference evidence="1 2" key="1">
    <citation type="submission" date="2014-04" db="EMBL/GenBank/DDBJ databases">
        <authorList>
            <consortium name="International Citrus Genome Consortium"/>
            <person name="Gmitter F."/>
            <person name="Chen C."/>
            <person name="Farmerie W."/>
            <person name="Harkins T."/>
            <person name="Desany B."/>
            <person name="Mohiuddin M."/>
            <person name="Kodira C."/>
            <person name="Borodovsky M."/>
            <person name="Lomsadze A."/>
            <person name="Burns P."/>
            <person name="Jenkins J."/>
            <person name="Prochnik S."/>
            <person name="Shu S."/>
            <person name="Chapman J."/>
            <person name="Pitluck S."/>
            <person name="Schmutz J."/>
            <person name="Rokhsar D."/>
        </authorList>
    </citation>
    <scope>NUCLEOTIDE SEQUENCE</scope>
</reference>